<dbReference type="InterPro" id="IPR037066">
    <property type="entry name" value="Plug_dom_sf"/>
</dbReference>
<dbReference type="SUPFAM" id="SSF56935">
    <property type="entry name" value="Porins"/>
    <property type="match status" value="1"/>
</dbReference>
<organism evidence="1">
    <name type="scientific">termite gut metagenome</name>
    <dbReference type="NCBI Taxonomy" id="433724"/>
    <lineage>
        <taxon>unclassified sequences</taxon>
        <taxon>metagenomes</taxon>
        <taxon>organismal metagenomes</taxon>
    </lineage>
</organism>
<gene>
    <name evidence="1" type="ORF">EZS27_028589</name>
</gene>
<keyword evidence="1" id="KW-0675">Receptor</keyword>
<dbReference type="InterPro" id="IPR023996">
    <property type="entry name" value="TonB-dep_OMP_SusC/RagA"/>
</dbReference>
<dbReference type="EMBL" id="SNRY01003212">
    <property type="protein sequence ID" value="KAA6321800.1"/>
    <property type="molecule type" value="Genomic_DNA"/>
</dbReference>
<evidence type="ECO:0000313" key="1">
    <source>
        <dbReference type="EMBL" id="KAA6321800.1"/>
    </source>
</evidence>
<dbReference type="NCBIfam" id="TIGR04057">
    <property type="entry name" value="SusC_RagA_signa"/>
    <property type="match status" value="1"/>
</dbReference>
<sequence length="860" mass="96495">PLILIDGLKRDLDDVDPNDIESFSVLKDASATAVYGLEGSNGIIVIKTKSGKISEKPRVRFSYASSVNNTTYVPEWANAADYAKMRNEALVVRGRRAAYSEDEIALFRDNNMDEYPNVDWYNTLFKQNNFSQKGNFNISGGGNVVTYYASGGFYTENGMFKGNIAEYDANANYNQFNFRSSLKADITPTTTLGIGVDGRYNTTTEPGQSSDNLLQLINRINPTLYPAHYSNGTAPVEPEGLRNPYSLLNRTGFARYYSNIMSANVNLTQKLDMITEGLFLTGIASFTKTNSYRHRYMKNYEQHQIDYANSYMNSGRDEEGNLLTVSTTPNIDEKMQFEKESPTGNRLIELQGSVNYNRRFIENKLYLTGLVLYKQREYLNDAPGGSGGELLINALPSREQSLAGRIAFDWVSRYFMDINFGGSGSQMFTPDKRWSYFPSIGAGWLASSEPFWEPVKEVIDFLKLRASYGIVGSTGNASRFGYMATTSGKTGYTFGFGGAAFSGESIGGIGEDRLEQLGLTWEKNNKTNVALELGFFNQMKVVLDLFENRRTDQLINLNRLPSTLGLPSTPKANLGEMVSKGFDLEVTYAKSWKNFSINYIRGVVGYNDNEIIENGELDPKMPYQSGIGDRWGNTLSYLALGLFKDQEEIDNSPVQTWSTVQPGDIKYKDINGDGIINSEDRIWLACKYPKWTYSVALDLSYKQWTVAGRIIGKSDMFRSISDRVPFSTSTISGASYQAAIFNASVNDHWTPVSYSGTQATERPDALYPRLGYGADNSNNTQTSTFWLKEASYWRIADVEVGYTWTPKAVGLPFKNIYIYGRAENVHTFSKFKDWNPEQTDSWAYPLKMTVSLGLEIDFKL</sequence>
<dbReference type="NCBIfam" id="TIGR04056">
    <property type="entry name" value="OMP_RagA_SusC"/>
    <property type="match status" value="1"/>
</dbReference>
<dbReference type="Gene3D" id="2.170.130.10">
    <property type="entry name" value="TonB-dependent receptor, plug domain"/>
    <property type="match status" value="1"/>
</dbReference>
<feature type="non-terminal residue" evidence="1">
    <location>
        <position position="1"/>
    </location>
</feature>
<name>A0A5J4QLN0_9ZZZZ</name>
<dbReference type="InterPro" id="IPR023997">
    <property type="entry name" value="TonB-dep_OMP_SusC/RagA_CS"/>
</dbReference>
<dbReference type="AlphaFoldDB" id="A0A5J4QLN0"/>
<comment type="caution">
    <text evidence="1">The sequence shown here is derived from an EMBL/GenBank/DDBJ whole genome shotgun (WGS) entry which is preliminary data.</text>
</comment>
<reference evidence="1" key="1">
    <citation type="submission" date="2019-03" db="EMBL/GenBank/DDBJ databases">
        <title>Single cell metagenomics reveals metabolic interactions within the superorganism composed of flagellate Streblomastix strix and complex community of Bacteroidetes bacteria on its surface.</title>
        <authorList>
            <person name="Treitli S.C."/>
            <person name="Kolisko M."/>
            <person name="Husnik F."/>
            <person name="Keeling P."/>
            <person name="Hampl V."/>
        </authorList>
    </citation>
    <scope>NUCLEOTIDE SEQUENCE</scope>
    <source>
        <strain evidence="1">STM</strain>
    </source>
</reference>
<protein>
    <submittedName>
        <fullName evidence="1">TonB-dependent receptor SusC</fullName>
    </submittedName>
</protein>
<proteinExistence type="predicted"/>
<accession>A0A5J4QLN0</accession>